<keyword evidence="6" id="KW-1185">Reference proteome</keyword>
<evidence type="ECO:0000259" key="4">
    <source>
        <dbReference type="Pfam" id="PF00535"/>
    </source>
</evidence>
<comment type="caution">
    <text evidence="5">The sequence shown here is derived from an EMBL/GenBank/DDBJ whole genome shotgun (WGS) entry which is preliminary data.</text>
</comment>
<reference evidence="5 6" key="1">
    <citation type="submission" date="2024-09" db="EMBL/GenBank/DDBJ databases">
        <authorList>
            <person name="Sun Q."/>
            <person name="Mori K."/>
        </authorList>
    </citation>
    <scope>NUCLEOTIDE SEQUENCE [LARGE SCALE GENOMIC DNA]</scope>
    <source>
        <strain evidence="5 6">CECT 7682</strain>
    </source>
</reference>
<sequence>MLKYSVIIPAHNEGEYLSGLLDSLAGQSLLPQQAIIVNDHSSDQTENIIDEYATKFPWISKVNSLTQASRLPGSKVVAAFEKGLEKIDQPFDFIVKLDADLILPPQYFEKVANVFKQNPKAGIVGGFAYELENDQWELNHPMGKDHVRGAFKSYSKSCFEKMNGLRCSIGWDTIDELLCRFHGFEVITLPELKVKHLRPTGSSYSKKAKYLQGQAMYKMRYGLGIAFLSMAKVSWKQKKPGYLLDSMLGYLMAWLKNTEKAVNSREGQFIRDYRWKNIFKKISGKSSEIS</sequence>
<protein>
    <submittedName>
        <fullName evidence="5">Glycosyltransferase family 2 protein</fullName>
    </submittedName>
</protein>
<accession>A0ABV5J0N8</accession>
<dbReference type="InterPro" id="IPR029044">
    <property type="entry name" value="Nucleotide-diphossugar_trans"/>
</dbReference>
<dbReference type="PANTHER" id="PTHR43685:SF5">
    <property type="entry name" value="GLYCOSYLTRANSFERASE EPSE-RELATED"/>
    <property type="match status" value="1"/>
</dbReference>
<proteinExistence type="inferred from homology"/>
<evidence type="ECO:0000256" key="2">
    <source>
        <dbReference type="ARBA" id="ARBA00022676"/>
    </source>
</evidence>
<dbReference type="RefSeq" id="WP_290246241.1">
    <property type="nucleotide sequence ID" value="NZ_JAUFQT010000001.1"/>
</dbReference>
<dbReference type="SUPFAM" id="SSF53448">
    <property type="entry name" value="Nucleotide-diphospho-sugar transferases"/>
    <property type="match status" value="1"/>
</dbReference>
<name>A0ABV5J0N8_9BACT</name>
<dbReference type="InterPro" id="IPR050834">
    <property type="entry name" value="Glycosyltransf_2"/>
</dbReference>
<dbReference type="Pfam" id="PF00535">
    <property type="entry name" value="Glycos_transf_2"/>
    <property type="match status" value="1"/>
</dbReference>
<dbReference type="Proteomes" id="UP001589654">
    <property type="component" value="Unassembled WGS sequence"/>
</dbReference>
<evidence type="ECO:0000313" key="5">
    <source>
        <dbReference type="EMBL" id="MFB9210375.1"/>
    </source>
</evidence>
<keyword evidence="2" id="KW-0328">Glycosyltransferase</keyword>
<gene>
    <name evidence="5" type="ORF">ACFFUR_01025</name>
</gene>
<evidence type="ECO:0000256" key="1">
    <source>
        <dbReference type="ARBA" id="ARBA00006739"/>
    </source>
</evidence>
<dbReference type="PANTHER" id="PTHR43685">
    <property type="entry name" value="GLYCOSYLTRANSFERASE"/>
    <property type="match status" value="1"/>
</dbReference>
<organism evidence="5 6">
    <name type="scientific">Echinicola jeungdonensis</name>
    <dbReference type="NCBI Taxonomy" id="709343"/>
    <lineage>
        <taxon>Bacteria</taxon>
        <taxon>Pseudomonadati</taxon>
        <taxon>Bacteroidota</taxon>
        <taxon>Cytophagia</taxon>
        <taxon>Cytophagales</taxon>
        <taxon>Cyclobacteriaceae</taxon>
        <taxon>Echinicola</taxon>
    </lineage>
</organism>
<comment type="similarity">
    <text evidence="1">Belongs to the glycosyltransferase 2 family.</text>
</comment>
<dbReference type="EMBL" id="JBHMEW010000007">
    <property type="protein sequence ID" value="MFB9210375.1"/>
    <property type="molecule type" value="Genomic_DNA"/>
</dbReference>
<evidence type="ECO:0000256" key="3">
    <source>
        <dbReference type="ARBA" id="ARBA00022679"/>
    </source>
</evidence>
<feature type="domain" description="Glycosyltransferase 2-like" evidence="4">
    <location>
        <begin position="5"/>
        <end position="140"/>
    </location>
</feature>
<dbReference type="Gene3D" id="3.90.550.10">
    <property type="entry name" value="Spore Coat Polysaccharide Biosynthesis Protein SpsA, Chain A"/>
    <property type="match status" value="1"/>
</dbReference>
<keyword evidence="3" id="KW-0808">Transferase</keyword>
<evidence type="ECO:0000313" key="6">
    <source>
        <dbReference type="Proteomes" id="UP001589654"/>
    </source>
</evidence>
<dbReference type="InterPro" id="IPR001173">
    <property type="entry name" value="Glyco_trans_2-like"/>
</dbReference>
<dbReference type="CDD" id="cd00761">
    <property type="entry name" value="Glyco_tranf_GTA_type"/>
    <property type="match status" value="1"/>
</dbReference>